<keyword evidence="1" id="KW-0732">Signal</keyword>
<evidence type="ECO:0000313" key="4">
    <source>
        <dbReference type="Proteomes" id="UP000317178"/>
    </source>
</evidence>
<dbReference type="InterPro" id="IPR053143">
    <property type="entry name" value="Arylsulfate_ST"/>
</dbReference>
<feature type="chain" id="PRO_5022170634" description="Pyrrolo-quinoline quinone repeat domain-containing protein" evidence="1">
    <location>
        <begin position="24"/>
        <end position="316"/>
    </location>
</feature>
<gene>
    <name evidence="3" type="ORF">Pla110_11470</name>
</gene>
<protein>
    <recommendedName>
        <fullName evidence="2">Pyrrolo-quinoline quinone repeat domain-containing protein</fullName>
    </recommendedName>
</protein>
<proteinExistence type="predicted"/>
<dbReference type="OrthoDB" id="264813at2"/>
<dbReference type="Proteomes" id="UP000317178">
    <property type="component" value="Chromosome"/>
</dbReference>
<dbReference type="RefSeq" id="WP_144994040.1">
    <property type="nucleotide sequence ID" value="NZ_CP036281.1"/>
</dbReference>
<evidence type="ECO:0000256" key="1">
    <source>
        <dbReference type="SAM" id="SignalP"/>
    </source>
</evidence>
<sequence precursor="true">MPNLTRVLFSLLVLLTLSVPAFAAHPVIMQGNGKLAVVNEAGEVEWEMPWKDIHDLHMLENGNILTVRAFREVVEIDRKSKEVVWSYDSSIENGNSGKKIEVHAIQPLADGRVMIAESGAGRIIEIDRSGKLLKTVPLKIENPHPHRDTRLARKLDNGNYLVCHEGDGVIREYDGESSEVVWEYSVPLFGKEPQPGHGLDAFGNSAYAALRLNNGNTLIATGNGHSVIEVTPEKEIVWELHQDDLDGIRFAWVTVLEVHPNGNYIIGNCHAGPGNPLLVEIDPATKKVVWAFDQYDRFGNSAPTSQVLGVSGDVNR</sequence>
<evidence type="ECO:0000259" key="2">
    <source>
        <dbReference type="Pfam" id="PF13360"/>
    </source>
</evidence>
<dbReference type="InterPro" id="IPR015943">
    <property type="entry name" value="WD40/YVTN_repeat-like_dom_sf"/>
</dbReference>
<dbReference type="InterPro" id="IPR002372">
    <property type="entry name" value="PQQ_rpt_dom"/>
</dbReference>
<accession>A0A518CJQ4</accession>
<feature type="signal peptide" evidence="1">
    <location>
        <begin position="1"/>
        <end position="23"/>
    </location>
</feature>
<feature type="domain" description="Pyrrolo-quinoline quinone repeat" evidence="2">
    <location>
        <begin position="32"/>
        <end position="291"/>
    </location>
</feature>
<evidence type="ECO:0000313" key="3">
    <source>
        <dbReference type="EMBL" id="QDU79437.1"/>
    </source>
</evidence>
<keyword evidence="4" id="KW-1185">Reference proteome</keyword>
<dbReference type="PANTHER" id="PTHR35340">
    <property type="entry name" value="PQQ ENZYME REPEAT PROTEIN-RELATED"/>
    <property type="match status" value="1"/>
</dbReference>
<organism evidence="3 4">
    <name type="scientific">Polystyrenella longa</name>
    <dbReference type="NCBI Taxonomy" id="2528007"/>
    <lineage>
        <taxon>Bacteria</taxon>
        <taxon>Pseudomonadati</taxon>
        <taxon>Planctomycetota</taxon>
        <taxon>Planctomycetia</taxon>
        <taxon>Planctomycetales</taxon>
        <taxon>Planctomycetaceae</taxon>
        <taxon>Polystyrenella</taxon>
    </lineage>
</organism>
<dbReference type="PANTHER" id="PTHR35340:SF5">
    <property type="entry name" value="ASST-DOMAIN-CONTAINING PROTEIN"/>
    <property type="match status" value="1"/>
</dbReference>
<dbReference type="AlphaFoldDB" id="A0A518CJQ4"/>
<dbReference type="KEGG" id="plon:Pla110_11470"/>
<reference evidence="3 4" key="1">
    <citation type="submission" date="2019-02" db="EMBL/GenBank/DDBJ databases">
        <title>Deep-cultivation of Planctomycetes and their phenomic and genomic characterization uncovers novel biology.</title>
        <authorList>
            <person name="Wiegand S."/>
            <person name="Jogler M."/>
            <person name="Boedeker C."/>
            <person name="Pinto D."/>
            <person name="Vollmers J."/>
            <person name="Rivas-Marin E."/>
            <person name="Kohn T."/>
            <person name="Peeters S.H."/>
            <person name="Heuer A."/>
            <person name="Rast P."/>
            <person name="Oberbeckmann S."/>
            <person name="Bunk B."/>
            <person name="Jeske O."/>
            <person name="Meyerdierks A."/>
            <person name="Storesund J.E."/>
            <person name="Kallscheuer N."/>
            <person name="Luecker S."/>
            <person name="Lage O.M."/>
            <person name="Pohl T."/>
            <person name="Merkel B.J."/>
            <person name="Hornburger P."/>
            <person name="Mueller R.-W."/>
            <person name="Bruemmer F."/>
            <person name="Labrenz M."/>
            <person name="Spormann A.M."/>
            <person name="Op den Camp H."/>
            <person name="Overmann J."/>
            <person name="Amann R."/>
            <person name="Jetten M.S.M."/>
            <person name="Mascher T."/>
            <person name="Medema M.H."/>
            <person name="Devos D.P."/>
            <person name="Kaster A.-K."/>
            <person name="Ovreas L."/>
            <person name="Rohde M."/>
            <person name="Galperin M.Y."/>
            <person name="Jogler C."/>
        </authorList>
    </citation>
    <scope>NUCLEOTIDE SEQUENCE [LARGE SCALE GENOMIC DNA]</scope>
    <source>
        <strain evidence="3 4">Pla110</strain>
    </source>
</reference>
<name>A0A518CJQ4_9PLAN</name>
<dbReference type="EMBL" id="CP036281">
    <property type="protein sequence ID" value="QDU79437.1"/>
    <property type="molecule type" value="Genomic_DNA"/>
</dbReference>
<dbReference type="Gene3D" id="2.130.10.10">
    <property type="entry name" value="YVTN repeat-like/Quinoprotein amine dehydrogenase"/>
    <property type="match status" value="1"/>
</dbReference>
<dbReference type="Pfam" id="PF13360">
    <property type="entry name" value="PQQ_2"/>
    <property type="match status" value="1"/>
</dbReference>
<dbReference type="SUPFAM" id="SSF50998">
    <property type="entry name" value="Quinoprotein alcohol dehydrogenase-like"/>
    <property type="match status" value="1"/>
</dbReference>
<dbReference type="InterPro" id="IPR011047">
    <property type="entry name" value="Quinoprotein_ADH-like_sf"/>
</dbReference>